<dbReference type="SUPFAM" id="SSF69255">
    <property type="entry name" value="gp5 N-terminal domain-like"/>
    <property type="match status" value="1"/>
</dbReference>
<dbReference type="Gene3D" id="2.40.50.230">
    <property type="entry name" value="Gp5 N-terminal domain"/>
    <property type="match status" value="1"/>
</dbReference>
<dbReference type="PANTHER" id="PTHR32305:SF11">
    <property type="entry name" value="TYPE VI SECRETION SYSTEM SPIKE PROTEIN VGRG3"/>
    <property type="match status" value="1"/>
</dbReference>
<evidence type="ECO:0000313" key="5">
    <source>
        <dbReference type="Proteomes" id="UP001318321"/>
    </source>
</evidence>
<dbReference type="Gene3D" id="3.55.50.10">
    <property type="entry name" value="Baseplate protein-like domains"/>
    <property type="match status" value="1"/>
</dbReference>
<dbReference type="Pfam" id="PF05954">
    <property type="entry name" value="Phage_GPD"/>
    <property type="match status" value="1"/>
</dbReference>
<dbReference type="EMBL" id="JAAQTO010000004">
    <property type="protein sequence ID" value="NIC04215.1"/>
    <property type="molecule type" value="Genomic_DNA"/>
</dbReference>
<feature type="domain" description="Gp5/Type VI secretion system Vgr C-terminal trimerisation" evidence="3">
    <location>
        <begin position="486"/>
        <end position="588"/>
    </location>
</feature>
<dbReference type="PANTHER" id="PTHR32305">
    <property type="match status" value="1"/>
</dbReference>
<reference evidence="4 5" key="1">
    <citation type="submission" date="2020-03" db="EMBL/GenBank/DDBJ databases">
        <title>Identification of Halomonas strains.</title>
        <authorList>
            <person name="Xiao Z."/>
            <person name="Dong F."/>
            <person name="Wang Z."/>
            <person name="Zhao J.-Y."/>
        </authorList>
    </citation>
    <scope>NUCLEOTIDE SEQUENCE [LARGE SCALE GENOMIC DNA]</scope>
    <source>
        <strain evidence="4 5">DX6</strain>
    </source>
</reference>
<dbReference type="Gene3D" id="4.10.220.110">
    <property type="match status" value="1"/>
</dbReference>
<dbReference type="InterPro" id="IPR006531">
    <property type="entry name" value="Gp5/Vgr_OB"/>
</dbReference>
<dbReference type="InterPro" id="IPR006533">
    <property type="entry name" value="T6SS_Vgr_RhsGE"/>
</dbReference>
<evidence type="ECO:0000256" key="1">
    <source>
        <dbReference type="ARBA" id="ARBA00005558"/>
    </source>
</evidence>
<organism evidence="4 5">
    <name type="scientific">Billgrantia bachuensis</name>
    <dbReference type="NCBI Taxonomy" id="2717286"/>
    <lineage>
        <taxon>Bacteria</taxon>
        <taxon>Pseudomonadati</taxon>
        <taxon>Pseudomonadota</taxon>
        <taxon>Gammaproteobacteria</taxon>
        <taxon>Oceanospirillales</taxon>
        <taxon>Halomonadaceae</taxon>
        <taxon>Billgrantia</taxon>
    </lineage>
</organism>
<dbReference type="Gene3D" id="2.30.110.50">
    <property type="match status" value="1"/>
</dbReference>
<dbReference type="InterPro" id="IPR054030">
    <property type="entry name" value="Gp5_Vgr_C"/>
</dbReference>
<dbReference type="NCBIfam" id="TIGR03361">
    <property type="entry name" value="VI_Rhs_Vgr"/>
    <property type="match status" value="1"/>
</dbReference>
<dbReference type="InterPro" id="IPR017847">
    <property type="entry name" value="T6SS_RhsGE_Vgr_subset"/>
</dbReference>
<evidence type="ECO:0000259" key="2">
    <source>
        <dbReference type="Pfam" id="PF04717"/>
    </source>
</evidence>
<protein>
    <submittedName>
        <fullName evidence="4">Type VI secretion system tip protein VgrG</fullName>
    </submittedName>
</protein>
<dbReference type="Proteomes" id="UP001318321">
    <property type="component" value="Unassembled WGS sequence"/>
</dbReference>
<dbReference type="SUPFAM" id="SSF69279">
    <property type="entry name" value="Phage tail proteins"/>
    <property type="match status" value="2"/>
</dbReference>
<comment type="similarity">
    <text evidence="1">Belongs to the VgrG protein family.</text>
</comment>
<dbReference type="NCBIfam" id="TIGR01646">
    <property type="entry name" value="vgr_GE"/>
    <property type="match status" value="1"/>
</dbReference>
<accession>A0ABX0PM46</accession>
<evidence type="ECO:0000313" key="4">
    <source>
        <dbReference type="EMBL" id="NIC04215.1"/>
    </source>
</evidence>
<sequence>MADATGLQFTLELAGADSADLAMIDFTLEEALSAPFTLTVRFASRDGSLSATDILDRPVTLTIWQDGEVLRRVNAIVSEFGRGDRGHRRTMYSLVARPALWRLGLRHNSRIFQQVSPLTVLNTLCDERSLTDVAFAATREPAEREYLTQYRESDLDFIQRLAAEEGLFYFHEFFETGGETPSAAHRLVFADAPQALAHLGERTYHGRSGGTPPKRHVRKLQQLARVAPASVTLKDYSFKNPAYAQLHEHAAEALEEHAQRDDYEHYDYPGRYKADASGAAFTRIRLEHLRNDALTCSAESDLPELAPGTRFTLTDHDLSELNRDWQVIKVTHTGSQPQALEEDGVTQGDAAGLGQMTKYDNTLVLTPADRAWRPEPNAKPCVDGPQIAFVVGPEGEEIYCDEHGRVKVQFPWDRYAEPNETASAWVRVSQGWAGGGYGSIAIPRIGHEVVVSYLEGDPDQPLITGRTYHAVNTPPYELPAHKTRTVIRTQSHQGEGFNELRFEDQAGEEQIWLHAQKDLELLTNNDRTEEIGHDSFLTVHHDRIGEIDADEHHTVRGSRHEQTDGNQHLTVQGTLHVKAGQAWLSESGRELHIKAGHKVVLEAGSELTLNAGGSFLKLDGGGVTLVGPTVKVNAGGSPGSGSGQAVEAPLLPGRAVPEVHEAIEPTALPKLKDYQLSEATLMPLCGKLSETTCSREDCPCLAG</sequence>
<dbReference type="Pfam" id="PF22178">
    <property type="entry name" value="Gp5_trimer_C"/>
    <property type="match status" value="1"/>
</dbReference>
<name>A0ABX0PM46_9GAMM</name>
<dbReference type="InterPro" id="IPR050708">
    <property type="entry name" value="T6SS_VgrG/RHS"/>
</dbReference>
<feature type="domain" description="Gp5/Type VI secretion system Vgr protein OB-fold" evidence="2">
    <location>
        <begin position="402"/>
        <end position="468"/>
    </location>
</feature>
<keyword evidence="5" id="KW-1185">Reference proteome</keyword>
<comment type="caution">
    <text evidence="4">The sequence shown here is derived from an EMBL/GenBank/DDBJ whole genome shotgun (WGS) entry which is preliminary data.</text>
</comment>
<proteinExistence type="inferred from homology"/>
<dbReference type="InterPro" id="IPR037026">
    <property type="entry name" value="Vgr_OB-fold_dom_sf"/>
</dbReference>
<dbReference type="RefSeq" id="WP_167110526.1">
    <property type="nucleotide sequence ID" value="NZ_JAAQTO010000004.1"/>
</dbReference>
<gene>
    <name evidence="4" type="primary">tssI</name>
    <name evidence="4" type="ORF">HBJ55_02070</name>
</gene>
<dbReference type="Pfam" id="PF04717">
    <property type="entry name" value="Phage_base_V"/>
    <property type="match status" value="1"/>
</dbReference>
<evidence type="ECO:0000259" key="3">
    <source>
        <dbReference type="Pfam" id="PF22178"/>
    </source>
</evidence>
<dbReference type="SUPFAM" id="SSF69349">
    <property type="entry name" value="Phage fibre proteins"/>
    <property type="match status" value="1"/>
</dbReference>